<dbReference type="PRINTS" id="PR00633">
    <property type="entry name" value="RCCNDNSATION"/>
</dbReference>
<evidence type="ECO:0000256" key="3">
    <source>
        <dbReference type="ARBA" id="ARBA00022771"/>
    </source>
</evidence>
<dbReference type="STRING" id="1051891.A0A0C3Q456"/>
<dbReference type="InterPro" id="IPR013083">
    <property type="entry name" value="Znf_RING/FYVE/PHD"/>
</dbReference>
<proteinExistence type="predicted"/>
<dbReference type="PROSITE" id="PS50012">
    <property type="entry name" value="RCC1_3"/>
    <property type="match status" value="5"/>
</dbReference>
<dbReference type="PANTHER" id="PTHR46207:SF1">
    <property type="entry name" value="PROTEIN RCC2"/>
    <property type="match status" value="1"/>
</dbReference>
<evidence type="ECO:0000259" key="7">
    <source>
        <dbReference type="Pfam" id="PF25390"/>
    </source>
</evidence>
<name>A0A0C3Q456_9AGAM</name>
<dbReference type="InterPro" id="IPR019787">
    <property type="entry name" value="Znf_PHD-finger"/>
</dbReference>
<feature type="domain" description="RCC1-like" evidence="7">
    <location>
        <begin position="14"/>
        <end position="387"/>
    </location>
</feature>
<dbReference type="PROSITE" id="PS00626">
    <property type="entry name" value="RCC1_2"/>
    <property type="match status" value="2"/>
</dbReference>
<dbReference type="Proteomes" id="UP000054248">
    <property type="component" value="Unassembled WGS sequence"/>
</dbReference>
<dbReference type="SUPFAM" id="SSF50985">
    <property type="entry name" value="RCC1/BLIP-II"/>
    <property type="match status" value="1"/>
</dbReference>
<dbReference type="InterPro" id="IPR058923">
    <property type="entry name" value="RCC1-like_dom"/>
</dbReference>
<keyword evidence="9" id="KW-1185">Reference proteome</keyword>
<feature type="repeat" description="RCC1" evidence="5">
    <location>
        <begin position="99"/>
        <end position="155"/>
    </location>
</feature>
<dbReference type="SUPFAM" id="SSF57903">
    <property type="entry name" value="FYVE/PHD zinc finger"/>
    <property type="match status" value="1"/>
</dbReference>
<dbReference type="InterPro" id="IPR011011">
    <property type="entry name" value="Znf_FYVE_PHD"/>
</dbReference>
<dbReference type="OrthoDB" id="5370059at2759"/>
<dbReference type="Gene3D" id="2.130.10.30">
    <property type="entry name" value="Regulator of chromosome condensation 1/beta-lactamase-inhibitor protein II"/>
    <property type="match status" value="2"/>
</dbReference>
<organism evidence="8 9">
    <name type="scientific">Tulasnella calospora MUT 4182</name>
    <dbReference type="NCBI Taxonomy" id="1051891"/>
    <lineage>
        <taxon>Eukaryota</taxon>
        <taxon>Fungi</taxon>
        <taxon>Dikarya</taxon>
        <taxon>Basidiomycota</taxon>
        <taxon>Agaricomycotina</taxon>
        <taxon>Agaricomycetes</taxon>
        <taxon>Cantharellales</taxon>
        <taxon>Tulasnellaceae</taxon>
        <taxon>Tulasnella</taxon>
    </lineage>
</organism>
<dbReference type="PANTHER" id="PTHR46207">
    <property type="entry name" value="PROTEIN RCC2"/>
    <property type="match status" value="1"/>
</dbReference>
<evidence type="ECO:0000313" key="8">
    <source>
        <dbReference type="EMBL" id="KIO17996.1"/>
    </source>
</evidence>
<feature type="repeat" description="RCC1" evidence="5">
    <location>
        <begin position="38"/>
        <end position="98"/>
    </location>
</feature>
<protein>
    <submittedName>
        <fullName evidence="8">Uncharacterized protein</fullName>
    </submittedName>
</protein>
<dbReference type="Gene3D" id="3.30.40.10">
    <property type="entry name" value="Zinc/RING finger domain, C3HC4 (zinc finger)"/>
    <property type="match status" value="1"/>
</dbReference>
<dbReference type="HOGENOM" id="CLU_005210_7_1_1"/>
<feature type="domain" description="PHD-type" evidence="6">
    <location>
        <begin position="410"/>
        <end position="450"/>
    </location>
</feature>
<dbReference type="EMBL" id="KN823324">
    <property type="protein sequence ID" value="KIO17996.1"/>
    <property type="molecule type" value="Genomic_DNA"/>
</dbReference>
<evidence type="ECO:0000313" key="9">
    <source>
        <dbReference type="Proteomes" id="UP000054248"/>
    </source>
</evidence>
<dbReference type="InterPro" id="IPR000408">
    <property type="entry name" value="Reg_chr_condens"/>
</dbReference>
<dbReference type="InterPro" id="IPR009091">
    <property type="entry name" value="RCC1/BLIP-II"/>
</dbReference>
<feature type="repeat" description="RCC1" evidence="5">
    <location>
        <begin position="338"/>
        <end position="392"/>
    </location>
</feature>
<reference evidence="8 9" key="1">
    <citation type="submission" date="2014-04" db="EMBL/GenBank/DDBJ databases">
        <authorList>
            <consortium name="DOE Joint Genome Institute"/>
            <person name="Kuo A."/>
            <person name="Girlanda M."/>
            <person name="Perotto S."/>
            <person name="Kohler A."/>
            <person name="Nagy L.G."/>
            <person name="Floudas D."/>
            <person name="Copeland A."/>
            <person name="Barry K.W."/>
            <person name="Cichocki N."/>
            <person name="Veneault-Fourrey C."/>
            <person name="LaButti K."/>
            <person name="Lindquist E.A."/>
            <person name="Lipzen A."/>
            <person name="Lundell T."/>
            <person name="Morin E."/>
            <person name="Murat C."/>
            <person name="Sun H."/>
            <person name="Tunlid A."/>
            <person name="Henrissat B."/>
            <person name="Grigoriev I.V."/>
            <person name="Hibbett D.S."/>
            <person name="Martin F."/>
            <person name="Nordberg H.P."/>
            <person name="Cantor M.N."/>
            <person name="Hua S.X."/>
        </authorList>
    </citation>
    <scope>NUCLEOTIDE SEQUENCE [LARGE SCALE GENOMIC DNA]</scope>
    <source>
        <strain evidence="8 9">MUT 4182</strain>
    </source>
</reference>
<keyword evidence="2" id="KW-0677">Repeat</keyword>
<dbReference type="Pfam" id="PF00628">
    <property type="entry name" value="PHD"/>
    <property type="match status" value="1"/>
</dbReference>
<feature type="non-terminal residue" evidence="8">
    <location>
        <position position="1"/>
    </location>
</feature>
<gene>
    <name evidence="8" type="ORF">M407DRAFT_84416</name>
</gene>
<keyword evidence="1" id="KW-0479">Metal-binding</keyword>
<dbReference type="GO" id="GO:0031267">
    <property type="term" value="F:small GTPase binding"/>
    <property type="evidence" value="ECO:0007669"/>
    <property type="project" value="TreeGrafter"/>
</dbReference>
<dbReference type="InterPro" id="IPR028641">
    <property type="entry name" value="RCC2"/>
</dbReference>
<evidence type="ECO:0000256" key="2">
    <source>
        <dbReference type="ARBA" id="ARBA00022737"/>
    </source>
</evidence>
<evidence type="ECO:0000256" key="4">
    <source>
        <dbReference type="ARBA" id="ARBA00022833"/>
    </source>
</evidence>
<dbReference type="GO" id="GO:0008270">
    <property type="term" value="F:zinc ion binding"/>
    <property type="evidence" value="ECO:0007669"/>
    <property type="project" value="UniProtKB-KW"/>
</dbReference>
<dbReference type="AlphaFoldDB" id="A0A0C3Q456"/>
<accession>A0A0C3Q456</accession>
<sequence length="450" mass="47909">KSPDLPQAHILRSLSNVKVTSIHTSHSGCHAIALSLDGNAFLFGRNQNGALGLPSSVPAVSETTPIKVKPTSLPGATPGSRFVSAACGRSHSLLVASDGHMWASGANNFGQCGQNPCSETKGFKPVSSPWLKSDPADKAIKIGAGLTFSLVLTESGKVYSFGSGDKGQLGNGRTGEYIITGGKTGFEIVSEPILVKGAIDGKKIVDISCGQQHSIALDTDGYVYVWGFNGYCRLGLGHQKDVMLPTIVPQFSGENEITRGLFVAAGPTNSVVVDRQRMYQMAGKWKNSGEGSTGQPYTTFRFIPDIMSCKMLYVSSGGVTHWCITPDDEDENAPSSPVMTVAWGQNAHNGELGFGEGQPKSATKPQRLRPLDGVDVFSIAAGQNTTFFLASPGGAELPRHPEEVDHPELCVICSKDLGDDELELECEKCDSPYHLKCLTPPLKEVPEGEW</sequence>
<evidence type="ECO:0000256" key="5">
    <source>
        <dbReference type="PROSITE-ProRule" id="PRU00235"/>
    </source>
</evidence>
<feature type="repeat" description="RCC1" evidence="5">
    <location>
        <begin position="221"/>
        <end position="276"/>
    </location>
</feature>
<feature type="repeat" description="RCC1" evidence="5">
    <location>
        <begin position="156"/>
        <end position="220"/>
    </location>
</feature>
<reference evidence="9" key="2">
    <citation type="submission" date="2015-01" db="EMBL/GenBank/DDBJ databases">
        <title>Evolutionary Origins and Diversification of the Mycorrhizal Mutualists.</title>
        <authorList>
            <consortium name="DOE Joint Genome Institute"/>
            <consortium name="Mycorrhizal Genomics Consortium"/>
            <person name="Kohler A."/>
            <person name="Kuo A."/>
            <person name="Nagy L.G."/>
            <person name="Floudas D."/>
            <person name="Copeland A."/>
            <person name="Barry K.W."/>
            <person name="Cichocki N."/>
            <person name="Veneault-Fourrey C."/>
            <person name="LaButti K."/>
            <person name="Lindquist E.A."/>
            <person name="Lipzen A."/>
            <person name="Lundell T."/>
            <person name="Morin E."/>
            <person name="Murat C."/>
            <person name="Riley R."/>
            <person name="Ohm R."/>
            <person name="Sun H."/>
            <person name="Tunlid A."/>
            <person name="Henrissat B."/>
            <person name="Grigoriev I.V."/>
            <person name="Hibbett D.S."/>
            <person name="Martin F."/>
        </authorList>
    </citation>
    <scope>NUCLEOTIDE SEQUENCE [LARGE SCALE GENOMIC DNA]</scope>
    <source>
        <strain evidence="9">MUT 4182</strain>
    </source>
</reference>
<evidence type="ECO:0000259" key="6">
    <source>
        <dbReference type="Pfam" id="PF00628"/>
    </source>
</evidence>
<keyword evidence="3" id="KW-0863">Zinc-finger</keyword>
<dbReference type="Pfam" id="PF25390">
    <property type="entry name" value="WD40_RLD"/>
    <property type="match status" value="1"/>
</dbReference>
<evidence type="ECO:0000256" key="1">
    <source>
        <dbReference type="ARBA" id="ARBA00022723"/>
    </source>
</evidence>
<keyword evidence="4" id="KW-0862">Zinc</keyword>
<dbReference type="GO" id="GO:0016020">
    <property type="term" value="C:membrane"/>
    <property type="evidence" value="ECO:0007669"/>
    <property type="project" value="TreeGrafter"/>
</dbReference>